<name>X6NJ09_RETFI</name>
<dbReference type="EMBL" id="ASPP01008176">
    <property type="protein sequence ID" value="ETO25966.1"/>
    <property type="molecule type" value="Genomic_DNA"/>
</dbReference>
<sequence>MALKYRLKVYFRTYVDFSHLQKPVIEPILTASDHEIVEGLVVKIANLFGLVKPKVDAKLHQLTSGLSPKVHELISQQIKKIDLKTLASSNASLSDVKQLKAVLKNEKMAQFANQMIQSMLLKHPILCEFDIPNNTLQIKFSPDMLKMACWQAKKKESNNFARENIKK</sequence>
<comment type="caution">
    <text evidence="1">The sequence shown here is derived from an EMBL/GenBank/DDBJ whole genome shotgun (WGS) entry which is preliminary data.</text>
</comment>
<proteinExistence type="predicted"/>
<dbReference type="AlphaFoldDB" id="X6NJ09"/>
<dbReference type="Proteomes" id="UP000023152">
    <property type="component" value="Unassembled WGS sequence"/>
</dbReference>
<keyword evidence="2" id="KW-1185">Reference proteome</keyword>
<protein>
    <submittedName>
        <fullName evidence="1">Uncharacterized protein</fullName>
    </submittedName>
</protein>
<evidence type="ECO:0000313" key="1">
    <source>
        <dbReference type="EMBL" id="ETO25966.1"/>
    </source>
</evidence>
<evidence type="ECO:0000313" key="2">
    <source>
        <dbReference type="Proteomes" id="UP000023152"/>
    </source>
</evidence>
<accession>X6NJ09</accession>
<organism evidence="1 2">
    <name type="scientific">Reticulomyxa filosa</name>
    <dbReference type="NCBI Taxonomy" id="46433"/>
    <lineage>
        <taxon>Eukaryota</taxon>
        <taxon>Sar</taxon>
        <taxon>Rhizaria</taxon>
        <taxon>Retaria</taxon>
        <taxon>Foraminifera</taxon>
        <taxon>Monothalamids</taxon>
        <taxon>Reticulomyxidae</taxon>
        <taxon>Reticulomyxa</taxon>
    </lineage>
</organism>
<reference evidence="1 2" key="1">
    <citation type="journal article" date="2013" name="Curr. Biol.">
        <title>The Genome of the Foraminiferan Reticulomyxa filosa.</title>
        <authorList>
            <person name="Glockner G."/>
            <person name="Hulsmann N."/>
            <person name="Schleicher M."/>
            <person name="Noegel A.A."/>
            <person name="Eichinger L."/>
            <person name="Gallinger C."/>
            <person name="Pawlowski J."/>
            <person name="Sierra R."/>
            <person name="Euteneuer U."/>
            <person name="Pillet L."/>
            <person name="Moustafa A."/>
            <person name="Platzer M."/>
            <person name="Groth M."/>
            <person name="Szafranski K."/>
            <person name="Schliwa M."/>
        </authorList>
    </citation>
    <scope>NUCLEOTIDE SEQUENCE [LARGE SCALE GENOMIC DNA]</scope>
</reference>
<gene>
    <name evidence="1" type="ORF">RFI_11170</name>
</gene>